<name>A0A940YER9_9BURK</name>
<accession>A0A940YER9</accession>
<dbReference type="Gene3D" id="3.30.70.270">
    <property type="match status" value="1"/>
</dbReference>
<keyword evidence="1" id="KW-0472">Membrane</keyword>
<dbReference type="GO" id="GO:0071111">
    <property type="term" value="F:cyclic-guanylate-specific phosphodiesterase activity"/>
    <property type="evidence" value="ECO:0007669"/>
    <property type="project" value="InterPro"/>
</dbReference>
<dbReference type="PROSITE" id="PS50887">
    <property type="entry name" value="GGDEF"/>
    <property type="match status" value="1"/>
</dbReference>
<dbReference type="InterPro" id="IPR043128">
    <property type="entry name" value="Rev_trsase/Diguanyl_cyclase"/>
</dbReference>
<dbReference type="SMART" id="SM00267">
    <property type="entry name" value="GGDEF"/>
    <property type="match status" value="1"/>
</dbReference>
<keyword evidence="5" id="KW-1185">Reference proteome</keyword>
<keyword evidence="2" id="KW-0732">Signal</keyword>
<feature type="chain" id="PRO_5036907480" evidence="2">
    <location>
        <begin position="17"/>
        <end position="676"/>
    </location>
</feature>
<dbReference type="PANTHER" id="PTHR33121">
    <property type="entry name" value="CYCLIC DI-GMP PHOSPHODIESTERASE PDEF"/>
    <property type="match status" value="1"/>
</dbReference>
<feature type="domain" description="GGDEF" evidence="3">
    <location>
        <begin position="493"/>
        <end position="630"/>
    </location>
</feature>
<keyword evidence="4" id="KW-0808">Transferase</keyword>
<dbReference type="GO" id="GO:0052621">
    <property type="term" value="F:diguanylate cyclase activity"/>
    <property type="evidence" value="ECO:0007669"/>
    <property type="project" value="UniProtKB-EC"/>
</dbReference>
<organism evidence="4 5">
    <name type="scientific">Ideonella aquatica</name>
    <dbReference type="NCBI Taxonomy" id="2824119"/>
    <lineage>
        <taxon>Bacteria</taxon>
        <taxon>Pseudomonadati</taxon>
        <taxon>Pseudomonadota</taxon>
        <taxon>Betaproteobacteria</taxon>
        <taxon>Burkholderiales</taxon>
        <taxon>Sphaerotilaceae</taxon>
        <taxon>Ideonella</taxon>
    </lineage>
</organism>
<dbReference type="AlphaFoldDB" id="A0A940YER9"/>
<evidence type="ECO:0000313" key="5">
    <source>
        <dbReference type="Proteomes" id="UP000678374"/>
    </source>
</evidence>
<dbReference type="Pfam" id="PF00990">
    <property type="entry name" value="GGDEF"/>
    <property type="match status" value="1"/>
</dbReference>
<keyword evidence="4" id="KW-0548">Nucleotidyltransferase</keyword>
<feature type="transmembrane region" description="Helical" evidence="1">
    <location>
        <begin position="422"/>
        <end position="442"/>
    </location>
</feature>
<keyword evidence="1" id="KW-1133">Transmembrane helix</keyword>
<dbReference type="InterPro" id="IPR050706">
    <property type="entry name" value="Cyclic-di-GMP_PDE-like"/>
</dbReference>
<dbReference type="InterPro" id="IPR011990">
    <property type="entry name" value="TPR-like_helical_dom_sf"/>
</dbReference>
<comment type="caution">
    <text evidence="4">The sequence shown here is derived from an EMBL/GenBank/DDBJ whole genome shotgun (WGS) entry which is preliminary data.</text>
</comment>
<evidence type="ECO:0000259" key="3">
    <source>
        <dbReference type="PROSITE" id="PS50887"/>
    </source>
</evidence>
<dbReference type="PANTHER" id="PTHR33121:SF79">
    <property type="entry name" value="CYCLIC DI-GMP PHOSPHODIESTERASE PDED-RELATED"/>
    <property type="match status" value="1"/>
</dbReference>
<dbReference type="InterPro" id="IPR029787">
    <property type="entry name" value="Nucleotide_cyclase"/>
</dbReference>
<sequence length="676" mass="74445">MVLTALLLLSGLPAQAQPDPHWSVWEQEGYEAPERVLARLAALRPPSAADDWRRHWWRTRGVVAAAGHVEPTADEALAELRGWSGPQASLARADARLIEAVRAEREGRVQDVEAPAGEAEQAYAAVCAPVQLAACDLPTWWRLLRLRALRAESQGLWIEARSLQLRAADVADQAGDAYLQAWSMAAAAVASQRLGESELAREQLAQAQRLAVRDDRPEAMVRVLLNRARVEDRRGDAAAALRALDLALETLRPHDLPRLGALVQANRADLLGRGGRTREAVAAIEQALPVVRRFDDRRLDPLLQFNLGLAHLAQGQVKAGQSELSAAAQLWERQGAQGALREALRQGGDALHAVGEHAQALAWLHRERRLTEAQDEANRAAALRELRQRRDQEAEHLDLDRLRAENLLATARLESQQWLRRVQWLIGGSLLAMAAMLGLLVVRLRGAQGTEPRTDRTPWWSRWRRRRDPHTGLPHRRQLLAQALQQAQSPSGLRGSLVMVDIDHWARLSERLGTAAAQAALAGLACRLRDAVRDADRLCRWSDSSFLVLLDETAPEALDLLAQRLLAAVGDTALVHGGLSLPVTASVGVVAFPLDGEPAPVDWERALARVELAVYAARADGRDRAVRLIKLSARGDEERALLTHEFAQARQRGLVHWIALERQSGETAAKLSTKLA</sequence>
<evidence type="ECO:0000313" key="4">
    <source>
        <dbReference type="EMBL" id="MBQ0958878.1"/>
    </source>
</evidence>
<dbReference type="CDD" id="cd01949">
    <property type="entry name" value="GGDEF"/>
    <property type="match status" value="1"/>
</dbReference>
<dbReference type="RefSeq" id="WP_210801394.1">
    <property type="nucleotide sequence ID" value="NZ_JAGQDE010000005.1"/>
</dbReference>
<dbReference type="NCBIfam" id="TIGR00254">
    <property type="entry name" value="GGDEF"/>
    <property type="match status" value="1"/>
</dbReference>
<evidence type="ECO:0000256" key="2">
    <source>
        <dbReference type="SAM" id="SignalP"/>
    </source>
</evidence>
<feature type="signal peptide" evidence="2">
    <location>
        <begin position="1"/>
        <end position="16"/>
    </location>
</feature>
<dbReference type="Gene3D" id="1.25.40.10">
    <property type="entry name" value="Tetratricopeptide repeat domain"/>
    <property type="match status" value="1"/>
</dbReference>
<dbReference type="EC" id="2.7.7.65" evidence="4"/>
<reference evidence="4" key="1">
    <citation type="submission" date="2021-04" db="EMBL/GenBank/DDBJ databases">
        <title>The genome sequence of Ideonella sp. 4Y11.</title>
        <authorList>
            <person name="Liu Y."/>
        </authorList>
    </citation>
    <scope>NUCLEOTIDE SEQUENCE</scope>
    <source>
        <strain evidence="4">4Y11</strain>
    </source>
</reference>
<dbReference type="EMBL" id="JAGQDE010000005">
    <property type="protein sequence ID" value="MBQ0958878.1"/>
    <property type="molecule type" value="Genomic_DNA"/>
</dbReference>
<dbReference type="Proteomes" id="UP000678374">
    <property type="component" value="Unassembled WGS sequence"/>
</dbReference>
<dbReference type="InterPro" id="IPR000160">
    <property type="entry name" value="GGDEF_dom"/>
</dbReference>
<dbReference type="SUPFAM" id="SSF48452">
    <property type="entry name" value="TPR-like"/>
    <property type="match status" value="1"/>
</dbReference>
<dbReference type="SUPFAM" id="SSF55073">
    <property type="entry name" value="Nucleotide cyclase"/>
    <property type="match status" value="1"/>
</dbReference>
<gene>
    <name evidence="4" type="ORF">KAK06_07895</name>
</gene>
<protein>
    <submittedName>
        <fullName evidence="4">Diguanylate cyclase</fullName>
        <ecNumber evidence="4">2.7.7.65</ecNumber>
    </submittedName>
</protein>
<keyword evidence="1" id="KW-0812">Transmembrane</keyword>
<proteinExistence type="predicted"/>
<evidence type="ECO:0000256" key="1">
    <source>
        <dbReference type="SAM" id="Phobius"/>
    </source>
</evidence>